<evidence type="ECO:0000256" key="5">
    <source>
        <dbReference type="SAM" id="MobiDB-lite"/>
    </source>
</evidence>
<evidence type="ECO:0000256" key="3">
    <source>
        <dbReference type="ARBA" id="ARBA00022989"/>
    </source>
</evidence>
<keyword evidence="3 6" id="KW-1133">Transmembrane helix</keyword>
<evidence type="ECO:0000313" key="9">
    <source>
        <dbReference type="Proteomes" id="UP000451354"/>
    </source>
</evidence>
<dbReference type="EMBL" id="CP052757">
    <property type="protein sequence ID" value="QJW35953.1"/>
    <property type="molecule type" value="Genomic_DNA"/>
</dbReference>
<feature type="transmembrane region" description="Helical" evidence="6">
    <location>
        <begin position="347"/>
        <end position="366"/>
    </location>
</feature>
<protein>
    <submittedName>
        <fullName evidence="8">MFS transporter</fullName>
    </submittedName>
</protein>
<feature type="transmembrane region" description="Helical" evidence="6">
    <location>
        <begin position="85"/>
        <end position="103"/>
    </location>
</feature>
<feature type="transmembrane region" description="Helical" evidence="6">
    <location>
        <begin position="53"/>
        <end position="78"/>
    </location>
</feature>
<dbReference type="KEGG" id="cprt:FIC82_006850"/>
<reference evidence="9" key="1">
    <citation type="journal article" date="2022" name="Int. J. Syst. Evol. Microbiol.">
        <title>Cellulosimicrobium protaetiae sp. nov., isolated from the gut of the larva of Protaetia brevitarsis seulensis.</title>
        <authorList>
            <person name="Le Han H."/>
            <person name="Nguyen T.T.H."/>
            <person name="Li Z."/>
            <person name="Shin N.R."/>
            <person name="Kim S.G."/>
        </authorList>
    </citation>
    <scope>NUCLEOTIDE SEQUENCE [LARGE SCALE GENOMIC DNA]</scope>
    <source>
        <strain evidence="9">BI34</strain>
    </source>
</reference>
<feature type="transmembrane region" description="Helical" evidence="6">
    <location>
        <begin position="115"/>
        <end position="136"/>
    </location>
</feature>
<evidence type="ECO:0000256" key="4">
    <source>
        <dbReference type="ARBA" id="ARBA00023136"/>
    </source>
</evidence>
<feature type="transmembrane region" description="Helical" evidence="6">
    <location>
        <begin position="434"/>
        <end position="455"/>
    </location>
</feature>
<organism evidence="8 9">
    <name type="scientific">Cellulosimicrobium protaetiae</name>
    <dbReference type="NCBI Taxonomy" id="2587808"/>
    <lineage>
        <taxon>Bacteria</taxon>
        <taxon>Bacillati</taxon>
        <taxon>Actinomycetota</taxon>
        <taxon>Actinomycetes</taxon>
        <taxon>Micrococcales</taxon>
        <taxon>Promicromonosporaceae</taxon>
        <taxon>Cellulosimicrobium</taxon>
    </lineage>
</organism>
<dbReference type="GO" id="GO:0022857">
    <property type="term" value="F:transmembrane transporter activity"/>
    <property type="evidence" value="ECO:0007669"/>
    <property type="project" value="InterPro"/>
</dbReference>
<sequence length="464" mass="46655">MPPSRPPRPSTFRGGIDGVLLVAVLLVAVNLRAPLTALPPVVADVAADLHLTAAAAGLLTGIPVLCFALATPAVAGLLGRSSLRTAIAVALGLILAGTLLRSADLAALGADTLGTAGTFAGTVLLGLGITTANLAVPMIAQRDFPGHVATVTGLYTAAINVGTVATTALTAPLADAVGWRWALASWSVLAVVALVWWLRAVPREASAPRPTAQGTGSGTSSGTTSSPDTARPGDRGGSSDPGSTGPDPDADADALATAAAEGVTGTDPSAARERHVLATPFTWWLCAMFALQSSSFYALTAWLPLILEDLAGIPRAASGGAASLFQGFAIVGGLAVPLAVRRWSMRTSFAVIAVLWLALPVGLLAAPGLWAVWASMAGVAQAANFVVIFTLVAQHFPTIRRGRQASATVQSVGYCLAAVAPTLAGALHSATGTWAAPVAVVLGALVAMTVIGLALTGSPRPRAR</sequence>
<feature type="region of interest" description="Disordered" evidence="5">
    <location>
        <begin position="206"/>
        <end position="252"/>
    </location>
</feature>
<keyword evidence="4 6" id="KW-0472">Membrane</keyword>
<proteinExistence type="predicted"/>
<dbReference type="OrthoDB" id="5317164at2"/>
<feature type="transmembrane region" description="Helical" evidence="6">
    <location>
        <begin position="405"/>
        <end position="428"/>
    </location>
</feature>
<accession>A0A6M5UFG6</accession>
<evidence type="ECO:0000313" key="8">
    <source>
        <dbReference type="EMBL" id="QJW35953.1"/>
    </source>
</evidence>
<dbReference type="Gene3D" id="1.20.1250.20">
    <property type="entry name" value="MFS general substrate transporter like domains"/>
    <property type="match status" value="1"/>
</dbReference>
<feature type="transmembrane region" description="Helical" evidence="6">
    <location>
        <begin position="372"/>
        <end position="393"/>
    </location>
</feature>
<dbReference type="PANTHER" id="PTHR23523:SF2">
    <property type="entry name" value="2-NITROIMIDAZOLE TRANSPORTER"/>
    <property type="match status" value="1"/>
</dbReference>
<feature type="domain" description="Major facilitator superfamily (MFS) profile" evidence="7">
    <location>
        <begin position="16"/>
        <end position="464"/>
    </location>
</feature>
<keyword evidence="2 6" id="KW-0812">Transmembrane</keyword>
<dbReference type="PANTHER" id="PTHR23523">
    <property type="match status" value="1"/>
</dbReference>
<keyword evidence="9" id="KW-1185">Reference proteome</keyword>
<evidence type="ECO:0000256" key="6">
    <source>
        <dbReference type="SAM" id="Phobius"/>
    </source>
</evidence>
<dbReference type="GO" id="GO:0005886">
    <property type="term" value="C:plasma membrane"/>
    <property type="evidence" value="ECO:0007669"/>
    <property type="project" value="UniProtKB-SubCell"/>
</dbReference>
<feature type="compositionally biased region" description="Low complexity" evidence="5">
    <location>
        <begin position="238"/>
        <end position="252"/>
    </location>
</feature>
<evidence type="ECO:0000256" key="1">
    <source>
        <dbReference type="ARBA" id="ARBA00004651"/>
    </source>
</evidence>
<dbReference type="InterPro" id="IPR052524">
    <property type="entry name" value="MFS_Cyanate_Porter"/>
</dbReference>
<feature type="transmembrane region" description="Helical" evidence="6">
    <location>
        <begin position="319"/>
        <end position="340"/>
    </location>
</feature>
<gene>
    <name evidence="8" type="ORF">FIC82_006850</name>
</gene>
<dbReference type="SUPFAM" id="SSF103473">
    <property type="entry name" value="MFS general substrate transporter"/>
    <property type="match status" value="1"/>
</dbReference>
<evidence type="ECO:0000259" key="7">
    <source>
        <dbReference type="PROSITE" id="PS50850"/>
    </source>
</evidence>
<feature type="transmembrane region" description="Helical" evidence="6">
    <location>
        <begin position="281"/>
        <end position="307"/>
    </location>
</feature>
<comment type="subcellular location">
    <subcellularLocation>
        <location evidence="1">Cell membrane</location>
        <topology evidence="1">Multi-pass membrane protein</topology>
    </subcellularLocation>
</comment>
<dbReference type="Proteomes" id="UP000451354">
    <property type="component" value="Chromosome"/>
</dbReference>
<feature type="transmembrane region" description="Helical" evidence="6">
    <location>
        <begin position="179"/>
        <end position="198"/>
    </location>
</feature>
<dbReference type="RefSeq" id="WP_154798033.1">
    <property type="nucleotide sequence ID" value="NZ_CP052757.1"/>
</dbReference>
<dbReference type="InterPro" id="IPR011701">
    <property type="entry name" value="MFS"/>
</dbReference>
<dbReference type="PROSITE" id="PS50850">
    <property type="entry name" value="MFS"/>
    <property type="match status" value="1"/>
</dbReference>
<dbReference type="InterPro" id="IPR020846">
    <property type="entry name" value="MFS_dom"/>
</dbReference>
<evidence type="ECO:0000256" key="2">
    <source>
        <dbReference type="ARBA" id="ARBA00022692"/>
    </source>
</evidence>
<name>A0A6M5UFG6_9MICO</name>
<feature type="transmembrane region" description="Helical" evidence="6">
    <location>
        <begin position="148"/>
        <end position="173"/>
    </location>
</feature>
<dbReference type="Pfam" id="PF07690">
    <property type="entry name" value="MFS_1"/>
    <property type="match status" value="1"/>
</dbReference>
<dbReference type="InterPro" id="IPR036259">
    <property type="entry name" value="MFS_trans_sf"/>
</dbReference>
<dbReference type="AlphaFoldDB" id="A0A6M5UFG6"/>